<sequence>MPENTASQAPALDIEALRERYRIERDRRVASDPAERRYRDPTAGFSRMLDDPYGTAPPREPIHEDVDVFVVGGGFGGLMTAARLAQAGIQDIRIAEAGSDFGGTWYWNRYPGAACDIESYIYFPLLEETGYMPVQRYSKAPEIREHCVRIAQKFDLYPKALFSTQVTLLDWDGDAARWTVVTDRGDRVRARFVVLTTGPLNRPKLPEIPGIETFAGHSFHTSRWDYDYTGGSATEPMDRLADKRVGIIGTGATAIQCVPPLAAAAGNLYVFQRTPSSVDARDNAPTDPAWAESLEPGWQRERMENFTAQFTAQLPPEDKVHDGWTVLARAVREKLGNNPQGLDPGTLLEQADFEKMAQIRDRIGAIVADPATAEALKPWFSLYCKRPCFHDEYLQVFNRDNVTLVDTAGRGVERVTPDGLVVAGQEYPLDCLIYATGFEVAGSYAKRSGMEIRGVGGLSLTDKWADGLSTLHGMHTRGFPNCFVISQAQSGMSPNFPHMLSEQTLHLAHIVEECMKRKISTVEPTAEAEGAWVETIVQLAESRRKFIEACTPGYYNNEGRASDAAARSSVFGAGPVVFVNLLREWREQGDLAGMELDGVHARGTEKQA</sequence>
<comment type="caution">
    <text evidence="9">The sequence shown here is derived from an EMBL/GenBank/DDBJ whole genome shotgun (WGS) entry which is preliminary data.</text>
</comment>
<dbReference type="PANTHER" id="PTHR43098">
    <property type="entry name" value="L-ORNITHINE N(5)-MONOOXYGENASE-RELATED"/>
    <property type="match status" value="1"/>
</dbReference>
<gene>
    <name evidence="9" type="ORF">GCM10008023_40470</name>
</gene>
<keyword evidence="5" id="KW-0521">NADP</keyword>
<comment type="similarity">
    <text evidence="2">Belongs to the FAD-binding monooxygenase family.</text>
</comment>
<name>A0ABQ3LVF0_9SPHN</name>
<evidence type="ECO:0000256" key="2">
    <source>
        <dbReference type="ARBA" id="ARBA00010139"/>
    </source>
</evidence>
<dbReference type="Proteomes" id="UP000652430">
    <property type="component" value="Unassembled WGS sequence"/>
</dbReference>
<protein>
    <submittedName>
        <fullName evidence="9">Monooxygenase</fullName>
    </submittedName>
</protein>
<proteinExistence type="inferred from homology"/>
<keyword evidence="7 9" id="KW-0503">Monooxygenase</keyword>
<dbReference type="EMBL" id="BNAQ01000013">
    <property type="protein sequence ID" value="GHH26203.1"/>
    <property type="molecule type" value="Genomic_DNA"/>
</dbReference>
<evidence type="ECO:0000259" key="8">
    <source>
        <dbReference type="Pfam" id="PF07992"/>
    </source>
</evidence>
<dbReference type="GO" id="GO:0004497">
    <property type="term" value="F:monooxygenase activity"/>
    <property type="evidence" value="ECO:0007669"/>
    <property type="project" value="UniProtKB-KW"/>
</dbReference>
<evidence type="ECO:0000256" key="3">
    <source>
        <dbReference type="ARBA" id="ARBA00022630"/>
    </source>
</evidence>
<dbReference type="PRINTS" id="PR00411">
    <property type="entry name" value="PNDRDTASEI"/>
</dbReference>
<keyword evidence="4" id="KW-0274">FAD</keyword>
<evidence type="ECO:0000256" key="4">
    <source>
        <dbReference type="ARBA" id="ARBA00022827"/>
    </source>
</evidence>
<dbReference type="InterPro" id="IPR023753">
    <property type="entry name" value="FAD/NAD-binding_dom"/>
</dbReference>
<evidence type="ECO:0000256" key="5">
    <source>
        <dbReference type="ARBA" id="ARBA00022857"/>
    </source>
</evidence>
<dbReference type="SUPFAM" id="SSF51905">
    <property type="entry name" value="FAD/NAD(P)-binding domain"/>
    <property type="match status" value="1"/>
</dbReference>
<evidence type="ECO:0000256" key="7">
    <source>
        <dbReference type="ARBA" id="ARBA00023033"/>
    </source>
</evidence>
<dbReference type="InterPro" id="IPR050775">
    <property type="entry name" value="FAD-binding_Monooxygenases"/>
</dbReference>
<reference evidence="10" key="1">
    <citation type="journal article" date="2019" name="Int. J. Syst. Evol. Microbiol.">
        <title>The Global Catalogue of Microorganisms (GCM) 10K type strain sequencing project: providing services to taxonomists for standard genome sequencing and annotation.</title>
        <authorList>
            <consortium name="The Broad Institute Genomics Platform"/>
            <consortium name="The Broad Institute Genome Sequencing Center for Infectious Disease"/>
            <person name="Wu L."/>
            <person name="Ma J."/>
        </authorList>
    </citation>
    <scope>NUCLEOTIDE SEQUENCE [LARGE SCALE GENOMIC DNA]</scope>
    <source>
        <strain evidence="10">CGMCC 1.8957</strain>
    </source>
</reference>
<feature type="domain" description="FAD/NAD(P)-binding" evidence="8">
    <location>
        <begin position="67"/>
        <end position="274"/>
    </location>
</feature>
<evidence type="ECO:0000256" key="6">
    <source>
        <dbReference type="ARBA" id="ARBA00023002"/>
    </source>
</evidence>
<evidence type="ECO:0000313" key="10">
    <source>
        <dbReference type="Proteomes" id="UP000652430"/>
    </source>
</evidence>
<comment type="cofactor">
    <cofactor evidence="1">
        <name>FAD</name>
        <dbReference type="ChEBI" id="CHEBI:57692"/>
    </cofactor>
</comment>
<dbReference type="RefSeq" id="WP_189677807.1">
    <property type="nucleotide sequence ID" value="NZ_BNAQ01000013.1"/>
</dbReference>
<dbReference type="Pfam" id="PF07992">
    <property type="entry name" value="Pyr_redox_2"/>
    <property type="match status" value="1"/>
</dbReference>
<evidence type="ECO:0000313" key="9">
    <source>
        <dbReference type="EMBL" id="GHH26203.1"/>
    </source>
</evidence>
<dbReference type="InterPro" id="IPR036188">
    <property type="entry name" value="FAD/NAD-bd_sf"/>
</dbReference>
<keyword evidence="3" id="KW-0285">Flavoprotein</keyword>
<dbReference type="PANTHER" id="PTHR43098:SF4">
    <property type="entry name" value="BLR3857 PROTEIN"/>
    <property type="match status" value="1"/>
</dbReference>
<accession>A0ABQ3LVF0</accession>
<dbReference type="Gene3D" id="3.50.50.60">
    <property type="entry name" value="FAD/NAD(P)-binding domain"/>
    <property type="match status" value="2"/>
</dbReference>
<keyword evidence="6" id="KW-0560">Oxidoreductase</keyword>
<evidence type="ECO:0000256" key="1">
    <source>
        <dbReference type="ARBA" id="ARBA00001974"/>
    </source>
</evidence>
<keyword evidence="10" id="KW-1185">Reference proteome</keyword>
<organism evidence="9 10">
    <name type="scientific">Sphingomonas glacialis</name>
    <dbReference type="NCBI Taxonomy" id="658225"/>
    <lineage>
        <taxon>Bacteria</taxon>
        <taxon>Pseudomonadati</taxon>
        <taxon>Pseudomonadota</taxon>
        <taxon>Alphaproteobacteria</taxon>
        <taxon>Sphingomonadales</taxon>
        <taxon>Sphingomonadaceae</taxon>
        <taxon>Sphingomonas</taxon>
    </lineage>
</organism>